<dbReference type="GO" id="GO:0006260">
    <property type="term" value="P:DNA replication"/>
    <property type="evidence" value="ECO:0007669"/>
    <property type="project" value="InterPro"/>
</dbReference>
<dbReference type="EMBL" id="BART01013365">
    <property type="protein sequence ID" value="GAG76406.1"/>
    <property type="molecule type" value="Genomic_DNA"/>
</dbReference>
<evidence type="ECO:0000313" key="1">
    <source>
        <dbReference type="EMBL" id="GAG76406.1"/>
    </source>
</evidence>
<accession>X1BW72</accession>
<dbReference type="SUPFAM" id="SSF57783">
    <property type="entry name" value="Zinc beta-ribbon"/>
    <property type="match status" value="1"/>
</dbReference>
<dbReference type="Gene3D" id="3.90.580.10">
    <property type="entry name" value="Zinc finger, CHC2-type domain"/>
    <property type="match status" value="1"/>
</dbReference>
<comment type="caution">
    <text evidence="1">The sequence shown here is derived from an EMBL/GenBank/DDBJ whole genome shotgun (WGS) entry which is preliminary data.</text>
</comment>
<evidence type="ECO:0008006" key="2">
    <source>
        <dbReference type="Google" id="ProtNLM"/>
    </source>
</evidence>
<feature type="non-terminal residue" evidence="1">
    <location>
        <position position="58"/>
    </location>
</feature>
<dbReference type="AlphaFoldDB" id="X1BW72"/>
<reference evidence="1" key="1">
    <citation type="journal article" date="2014" name="Front. Microbiol.">
        <title>High frequency of phylogenetically diverse reductive dehalogenase-homologous genes in deep subseafloor sedimentary metagenomes.</title>
        <authorList>
            <person name="Kawai M."/>
            <person name="Futagami T."/>
            <person name="Toyoda A."/>
            <person name="Takaki Y."/>
            <person name="Nishi S."/>
            <person name="Hori S."/>
            <person name="Arai W."/>
            <person name="Tsubouchi T."/>
            <person name="Morono Y."/>
            <person name="Uchiyama I."/>
            <person name="Ito T."/>
            <person name="Fujiyama A."/>
            <person name="Inagaki F."/>
            <person name="Takami H."/>
        </authorList>
    </citation>
    <scope>NUCLEOTIDE SEQUENCE</scope>
    <source>
        <strain evidence="1">Expedition CK06-06</strain>
    </source>
</reference>
<name>X1BW72_9ZZZZ</name>
<dbReference type="GO" id="GO:0003677">
    <property type="term" value="F:DNA binding"/>
    <property type="evidence" value="ECO:0007669"/>
    <property type="project" value="InterPro"/>
</dbReference>
<sequence>MKEYKVSGKEIMYRVCPFCGNDRYNLSVNFEKGVYHAWCCGKGGRISGLKGLIKSFYN</sequence>
<proteinExistence type="predicted"/>
<gene>
    <name evidence="1" type="ORF">S01H4_27365</name>
</gene>
<organism evidence="1">
    <name type="scientific">marine sediment metagenome</name>
    <dbReference type="NCBI Taxonomy" id="412755"/>
    <lineage>
        <taxon>unclassified sequences</taxon>
        <taxon>metagenomes</taxon>
        <taxon>ecological metagenomes</taxon>
    </lineage>
</organism>
<dbReference type="InterPro" id="IPR036977">
    <property type="entry name" value="DNA_primase_Znf_CHC2"/>
</dbReference>
<dbReference type="GO" id="GO:0008270">
    <property type="term" value="F:zinc ion binding"/>
    <property type="evidence" value="ECO:0007669"/>
    <property type="project" value="InterPro"/>
</dbReference>
<protein>
    <recommendedName>
        <fullName evidence="2">Zinc finger CHC2-type domain-containing protein</fullName>
    </recommendedName>
</protein>